<proteinExistence type="inferred from homology"/>
<dbReference type="GO" id="GO:0016746">
    <property type="term" value="F:acyltransferase activity"/>
    <property type="evidence" value="ECO:0007669"/>
    <property type="project" value="UniProtKB-UniRule"/>
</dbReference>
<keyword evidence="2 3" id="KW-0012">Acyltransferase</keyword>
<organism evidence="3 4">
    <name type="scientific">Tahibacter aquaticus</name>
    <dbReference type="NCBI Taxonomy" id="520092"/>
    <lineage>
        <taxon>Bacteria</taxon>
        <taxon>Pseudomonadati</taxon>
        <taxon>Pseudomonadota</taxon>
        <taxon>Gammaproteobacteria</taxon>
        <taxon>Lysobacterales</taxon>
        <taxon>Rhodanobacteraceae</taxon>
        <taxon>Tahibacter</taxon>
    </lineage>
</organism>
<evidence type="ECO:0000313" key="3">
    <source>
        <dbReference type="EMBL" id="TDR41254.1"/>
    </source>
</evidence>
<evidence type="ECO:0000256" key="1">
    <source>
        <dbReference type="ARBA" id="ARBA00005686"/>
    </source>
</evidence>
<dbReference type="AlphaFoldDB" id="A0A4V3DLV5"/>
<name>A0A4V3DLV5_9GAMM</name>
<dbReference type="GO" id="GO:0005737">
    <property type="term" value="C:cytoplasm"/>
    <property type="evidence" value="ECO:0007669"/>
    <property type="project" value="UniProtKB-SubCell"/>
</dbReference>
<protein>
    <recommendedName>
        <fullName evidence="2">RTX toxin-activating lysine-acyltransferase</fullName>
        <ecNumber evidence="2">2.3.1.-</ecNumber>
    </recommendedName>
</protein>
<dbReference type="RefSeq" id="WP_133820002.1">
    <property type="nucleotide sequence ID" value="NZ_SNZH01000011.1"/>
</dbReference>
<dbReference type="OrthoDB" id="5871869at2"/>
<reference evidence="3 4" key="1">
    <citation type="submission" date="2019-03" db="EMBL/GenBank/DDBJ databases">
        <title>Genomic Encyclopedia of Type Strains, Phase IV (KMG-IV): sequencing the most valuable type-strain genomes for metagenomic binning, comparative biology and taxonomic classification.</title>
        <authorList>
            <person name="Goeker M."/>
        </authorList>
    </citation>
    <scope>NUCLEOTIDE SEQUENCE [LARGE SCALE GENOMIC DNA]</scope>
    <source>
        <strain evidence="3 4">DSM 21667</strain>
    </source>
</reference>
<dbReference type="GO" id="GO:0031640">
    <property type="term" value="P:killing of cells of another organism"/>
    <property type="evidence" value="ECO:0007669"/>
    <property type="project" value="UniProtKB-KW"/>
</dbReference>
<dbReference type="Pfam" id="PF02794">
    <property type="entry name" value="HlyC"/>
    <property type="match status" value="1"/>
</dbReference>
<comment type="similarity">
    <text evidence="1 2">Belongs to the RTX toxin acyltransferase family.</text>
</comment>
<comment type="function">
    <text evidence="2">Involved in fatty acylation of protoxin at internal lysine residues, thereby converting it to the active toxin.</text>
</comment>
<dbReference type="Proteomes" id="UP000295293">
    <property type="component" value="Unassembled WGS sequence"/>
</dbReference>
<dbReference type="EC" id="2.3.1.-" evidence="2"/>
<gene>
    <name evidence="3" type="ORF">DFR29_111168</name>
</gene>
<evidence type="ECO:0000256" key="2">
    <source>
        <dbReference type="RuleBase" id="RU368102"/>
    </source>
</evidence>
<sequence>MSARDLGPVQDPASIAFSRALGVVTQLTMRSPHYRAMPLAALAIWVEPAIRLGQIELFFDARGIAAGYISWALVSDETLQRLCSDGTSWLHFSEWNEGDNLWIVDMFARPGHVCSIARRARDGLFAACSTARWLRRRVDGSVRRLAVLRRRRQ</sequence>
<comment type="caution">
    <text evidence="3">The sequence shown here is derived from an EMBL/GenBank/DDBJ whole genome shotgun (WGS) entry which is preliminary data.</text>
</comment>
<comment type="subcellular location">
    <subcellularLocation>
        <location evidence="2">Cytoplasm</location>
    </subcellularLocation>
</comment>
<evidence type="ECO:0000313" key="4">
    <source>
        <dbReference type="Proteomes" id="UP000295293"/>
    </source>
</evidence>
<dbReference type="InterPro" id="IPR003996">
    <property type="entry name" value="RTX_toxin-activating_protC_bac"/>
</dbReference>
<keyword evidence="2" id="KW-0963">Cytoplasm</keyword>
<dbReference type="EMBL" id="SNZH01000011">
    <property type="protein sequence ID" value="TDR41254.1"/>
    <property type="molecule type" value="Genomic_DNA"/>
</dbReference>
<accession>A0A4V3DLV5</accession>
<keyword evidence="4" id="KW-1185">Reference proteome</keyword>
<keyword evidence="2" id="KW-0204">Cytolysis</keyword>
<dbReference type="GO" id="GO:0009404">
    <property type="term" value="P:toxin metabolic process"/>
    <property type="evidence" value="ECO:0007669"/>
    <property type="project" value="UniProtKB-UniRule"/>
</dbReference>
<keyword evidence="2 3" id="KW-0808">Transferase</keyword>